<proteinExistence type="predicted"/>
<evidence type="ECO:0000259" key="2">
    <source>
        <dbReference type="PROSITE" id="PS50181"/>
    </source>
</evidence>
<evidence type="ECO:0000256" key="1">
    <source>
        <dbReference type="ARBA" id="ARBA00022786"/>
    </source>
</evidence>
<dbReference type="AlphaFoldDB" id="A0A8K0NY40"/>
<dbReference type="Gene3D" id="3.80.10.10">
    <property type="entry name" value="Ribonuclease Inhibitor"/>
    <property type="match status" value="2"/>
</dbReference>
<dbReference type="PANTHER" id="PTHR13318">
    <property type="entry name" value="PARTNER OF PAIRED, ISOFORM B-RELATED"/>
    <property type="match status" value="1"/>
</dbReference>
<feature type="non-terminal residue" evidence="3">
    <location>
        <position position="595"/>
    </location>
</feature>
<organism evidence="3 4">
    <name type="scientific">Ladona fulva</name>
    <name type="common">Scarce chaser dragonfly</name>
    <name type="synonym">Libellula fulva</name>
    <dbReference type="NCBI Taxonomy" id="123851"/>
    <lineage>
        <taxon>Eukaryota</taxon>
        <taxon>Metazoa</taxon>
        <taxon>Ecdysozoa</taxon>
        <taxon>Arthropoda</taxon>
        <taxon>Hexapoda</taxon>
        <taxon>Insecta</taxon>
        <taxon>Pterygota</taxon>
        <taxon>Palaeoptera</taxon>
        <taxon>Odonata</taxon>
        <taxon>Epiprocta</taxon>
        <taxon>Anisoptera</taxon>
        <taxon>Libelluloidea</taxon>
        <taxon>Libellulidae</taxon>
        <taxon>Ladona</taxon>
    </lineage>
</organism>
<dbReference type="SUPFAM" id="SSF52047">
    <property type="entry name" value="RNI-like"/>
    <property type="match status" value="1"/>
</dbReference>
<feature type="domain" description="F-box" evidence="2">
    <location>
        <begin position="149"/>
        <end position="201"/>
    </location>
</feature>
<evidence type="ECO:0000313" key="3">
    <source>
        <dbReference type="EMBL" id="KAG8225982.1"/>
    </source>
</evidence>
<dbReference type="Proteomes" id="UP000792457">
    <property type="component" value="Unassembled WGS sequence"/>
</dbReference>
<accession>A0A8K0NY40</accession>
<dbReference type="GO" id="GO:0019005">
    <property type="term" value="C:SCF ubiquitin ligase complex"/>
    <property type="evidence" value="ECO:0007669"/>
    <property type="project" value="TreeGrafter"/>
</dbReference>
<sequence length="595" mass="68384">MELNGHTLQVRFARSGTKLKKVPTIRRFERKKKVNAGSTEIISADGSAPGKRRIGINDLNSSCLLHIFSYFTMREKRRLEFVCKIWRRILLEEWIARSNNEYKASFRWRRNEDEFFLGRRRKVNPNSTTLIPVHGSGHEENGCTTGKRNFGIDHLNDDCFVEIFSYFSMREKIRLELVCRRWRRILLDQWKMTTHLNFEKEHRFAKLNVNILQGILEKCGPSIQTVDLPQFHILRRSTVHMIANFCINLRHLSIQNLALSSKDVEVLISNCKLLKSLELKRPLTKKHHNFGFIQQVLEKIPLESFVFMHKKDDCKFLSSLPPTLKHLELISCSKLNETYLISGLAKATNLQSFRISKVPDTLFCAENFYSNISNVEEFCAVNITDSHSRFFGGSARPLHLYNHLHNLRKLYLKCSQFPDDSILAKISEGCKKLEVLDISGCELHTHTKQVSDRGIAALVKNCALTDFSISHCPGFTDHGLSLLANTGKLKKLSCAYCERITDFGCSQLISLCLDLELLNIENCRNISAVVVASAMSTVSLRTEKKTLHLFVKGTGVRQSEIPDSNKSLEVHRKGYIKNCSVPKPKIKPRRVFYRR</sequence>
<dbReference type="OrthoDB" id="549243at2759"/>
<dbReference type="PANTHER" id="PTHR13318:SF95">
    <property type="entry name" value="F-BOX PROTEIN YLR352W"/>
    <property type="match status" value="1"/>
</dbReference>
<keyword evidence="1" id="KW-0833">Ubl conjugation pathway</keyword>
<dbReference type="SMART" id="SM00256">
    <property type="entry name" value="FBOX"/>
    <property type="match status" value="2"/>
</dbReference>
<dbReference type="Pfam" id="PF00646">
    <property type="entry name" value="F-box"/>
    <property type="match status" value="1"/>
</dbReference>
<dbReference type="InterPro" id="IPR001810">
    <property type="entry name" value="F-box_dom"/>
</dbReference>
<protein>
    <recommendedName>
        <fullName evidence="2">F-box domain-containing protein</fullName>
    </recommendedName>
</protein>
<dbReference type="SMART" id="SM00367">
    <property type="entry name" value="LRR_CC"/>
    <property type="match status" value="4"/>
</dbReference>
<dbReference type="PROSITE" id="PS50181">
    <property type="entry name" value="FBOX"/>
    <property type="match status" value="1"/>
</dbReference>
<name>A0A8K0NY40_LADFU</name>
<dbReference type="Gene3D" id="1.20.1280.50">
    <property type="match status" value="1"/>
</dbReference>
<dbReference type="EMBL" id="KZ308261">
    <property type="protein sequence ID" value="KAG8225982.1"/>
    <property type="molecule type" value="Genomic_DNA"/>
</dbReference>
<reference evidence="3" key="2">
    <citation type="submission" date="2017-10" db="EMBL/GenBank/DDBJ databases">
        <title>Ladona fulva Genome sequencing and assembly.</title>
        <authorList>
            <person name="Murali S."/>
            <person name="Richards S."/>
            <person name="Bandaranaike D."/>
            <person name="Bellair M."/>
            <person name="Blankenburg K."/>
            <person name="Chao H."/>
            <person name="Dinh H."/>
            <person name="Doddapaneni H."/>
            <person name="Dugan-Rocha S."/>
            <person name="Elkadiri S."/>
            <person name="Gnanaolivu R."/>
            <person name="Hernandez B."/>
            <person name="Skinner E."/>
            <person name="Javaid M."/>
            <person name="Lee S."/>
            <person name="Li M."/>
            <person name="Ming W."/>
            <person name="Munidasa M."/>
            <person name="Muniz J."/>
            <person name="Nguyen L."/>
            <person name="Hughes D."/>
            <person name="Osuji N."/>
            <person name="Pu L.-L."/>
            <person name="Puazo M."/>
            <person name="Qu C."/>
            <person name="Quiroz J."/>
            <person name="Raj R."/>
            <person name="Weissenberger G."/>
            <person name="Xin Y."/>
            <person name="Zou X."/>
            <person name="Han Y."/>
            <person name="Worley K."/>
            <person name="Muzny D."/>
            <person name="Gibbs R."/>
        </authorList>
    </citation>
    <scope>NUCLEOTIDE SEQUENCE</scope>
    <source>
        <strain evidence="3">Sampled in the wild</strain>
    </source>
</reference>
<evidence type="ECO:0000313" key="4">
    <source>
        <dbReference type="Proteomes" id="UP000792457"/>
    </source>
</evidence>
<keyword evidence="4" id="KW-1185">Reference proteome</keyword>
<dbReference type="InterPro" id="IPR036047">
    <property type="entry name" value="F-box-like_dom_sf"/>
</dbReference>
<comment type="caution">
    <text evidence="3">The sequence shown here is derived from an EMBL/GenBank/DDBJ whole genome shotgun (WGS) entry which is preliminary data.</text>
</comment>
<dbReference type="InterPro" id="IPR032675">
    <property type="entry name" value="LRR_dom_sf"/>
</dbReference>
<dbReference type="Pfam" id="PF12937">
    <property type="entry name" value="F-box-like"/>
    <property type="match status" value="1"/>
</dbReference>
<gene>
    <name evidence="3" type="ORF">J437_LFUL005336</name>
</gene>
<dbReference type="InterPro" id="IPR006553">
    <property type="entry name" value="Leu-rich_rpt_Cys-con_subtyp"/>
</dbReference>
<dbReference type="SUPFAM" id="SSF81383">
    <property type="entry name" value="F-box domain"/>
    <property type="match status" value="2"/>
</dbReference>
<reference evidence="3" key="1">
    <citation type="submission" date="2013-04" db="EMBL/GenBank/DDBJ databases">
        <authorList>
            <person name="Qu J."/>
            <person name="Murali S.C."/>
            <person name="Bandaranaike D."/>
            <person name="Bellair M."/>
            <person name="Blankenburg K."/>
            <person name="Chao H."/>
            <person name="Dinh H."/>
            <person name="Doddapaneni H."/>
            <person name="Downs B."/>
            <person name="Dugan-Rocha S."/>
            <person name="Elkadiri S."/>
            <person name="Gnanaolivu R.D."/>
            <person name="Hernandez B."/>
            <person name="Javaid M."/>
            <person name="Jayaseelan J.C."/>
            <person name="Lee S."/>
            <person name="Li M."/>
            <person name="Ming W."/>
            <person name="Munidasa M."/>
            <person name="Muniz J."/>
            <person name="Nguyen L."/>
            <person name="Ongeri F."/>
            <person name="Osuji N."/>
            <person name="Pu L.-L."/>
            <person name="Puazo M."/>
            <person name="Qu C."/>
            <person name="Quiroz J."/>
            <person name="Raj R."/>
            <person name="Weissenberger G."/>
            <person name="Xin Y."/>
            <person name="Zou X."/>
            <person name="Han Y."/>
            <person name="Richards S."/>
            <person name="Worley K."/>
            <person name="Muzny D."/>
            <person name="Gibbs R."/>
        </authorList>
    </citation>
    <scope>NUCLEOTIDE SEQUENCE</scope>
    <source>
        <strain evidence="3">Sampled in the wild</strain>
    </source>
</reference>
<dbReference type="GO" id="GO:0031146">
    <property type="term" value="P:SCF-dependent proteasomal ubiquitin-dependent protein catabolic process"/>
    <property type="evidence" value="ECO:0007669"/>
    <property type="project" value="TreeGrafter"/>
</dbReference>